<protein>
    <recommendedName>
        <fullName evidence="1">DUF7700 domain-containing protein</fullName>
    </recommendedName>
</protein>
<reference evidence="2 3" key="1">
    <citation type="journal article" date="2019" name="Int. J. Syst. Evol. Microbiol.">
        <title>The Global Catalogue of Microorganisms (GCM) 10K type strain sequencing project: providing services to taxonomists for standard genome sequencing and annotation.</title>
        <authorList>
            <consortium name="The Broad Institute Genomics Platform"/>
            <consortium name="The Broad Institute Genome Sequencing Center for Infectious Disease"/>
            <person name="Wu L."/>
            <person name="Ma J."/>
        </authorList>
    </citation>
    <scope>NUCLEOTIDE SEQUENCE [LARGE SCALE GENOMIC DNA]</scope>
    <source>
        <strain evidence="2 3">JCM 14942</strain>
    </source>
</reference>
<dbReference type="EMBL" id="BAAAOR010000034">
    <property type="protein sequence ID" value="GAA1538698.1"/>
    <property type="molecule type" value="Genomic_DNA"/>
</dbReference>
<organism evidence="2 3">
    <name type="scientific">Nocardioides humi</name>
    <dbReference type="NCBI Taxonomy" id="449461"/>
    <lineage>
        <taxon>Bacteria</taxon>
        <taxon>Bacillati</taxon>
        <taxon>Actinomycetota</taxon>
        <taxon>Actinomycetes</taxon>
        <taxon>Propionibacteriales</taxon>
        <taxon>Nocardioidaceae</taxon>
        <taxon>Nocardioides</taxon>
    </lineage>
</organism>
<sequence>MDETIESVVVVENEQPYEFPAGAVTIKVIHREFTEQAMLKYEGQPGVAEILKKIREEGYYDRGVSVYVNETSTGRDYLRFDCFEREPHYHYHHLHELRDAGVEISMEYLRISGYAECVTMNGMWHQLPFDSVANGDIRDWVLDRLGRRIAPMLREAGAAALADAVDQDVVARALAEAEPYVYATAPSAGRD</sequence>
<dbReference type="InterPro" id="IPR056117">
    <property type="entry name" value="DUF7700"/>
</dbReference>
<feature type="domain" description="DUF7700" evidence="1">
    <location>
        <begin position="126"/>
        <end position="178"/>
    </location>
</feature>
<keyword evidence="3" id="KW-1185">Reference proteome</keyword>
<comment type="caution">
    <text evidence="2">The sequence shown here is derived from an EMBL/GenBank/DDBJ whole genome shotgun (WGS) entry which is preliminary data.</text>
</comment>
<evidence type="ECO:0000313" key="2">
    <source>
        <dbReference type="EMBL" id="GAA1538698.1"/>
    </source>
</evidence>
<name>A0ABN2BH04_9ACTN</name>
<evidence type="ECO:0000313" key="3">
    <source>
        <dbReference type="Proteomes" id="UP001500842"/>
    </source>
</evidence>
<dbReference type="RefSeq" id="WP_344113582.1">
    <property type="nucleotide sequence ID" value="NZ_BAAAOR010000034.1"/>
</dbReference>
<dbReference type="Proteomes" id="UP001500842">
    <property type="component" value="Unassembled WGS sequence"/>
</dbReference>
<gene>
    <name evidence="2" type="ORF">GCM10009788_46700</name>
</gene>
<feature type="domain" description="DUF7700" evidence="1">
    <location>
        <begin position="19"/>
        <end position="92"/>
    </location>
</feature>
<evidence type="ECO:0000259" key="1">
    <source>
        <dbReference type="Pfam" id="PF24777"/>
    </source>
</evidence>
<accession>A0ABN2BH04</accession>
<dbReference type="Pfam" id="PF24777">
    <property type="entry name" value="DUF7700"/>
    <property type="match status" value="2"/>
</dbReference>
<proteinExistence type="predicted"/>